<evidence type="ECO:0000259" key="1">
    <source>
        <dbReference type="PROSITE" id="PS50943"/>
    </source>
</evidence>
<organism evidence="2 3">
    <name type="scientific">Comamonas endophytica</name>
    <dbReference type="NCBI Taxonomy" id="2949090"/>
    <lineage>
        <taxon>Bacteria</taxon>
        <taxon>Pseudomonadati</taxon>
        <taxon>Pseudomonadota</taxon>
        <taxon>Betaproteobacteria</taxon>
        <taxon>Burkholderiales</taxon>
        <taxon>Comamonadaceae</taxon>
        <taxon>Comamonas</taxon>
    </lineage>
</organism>
<geneLocation type="plasmid" evidence="2 3">
    <name>unnamed2</name>
</geneLocation>
<dbReference type="SUPFAM" id="SSF47413">
    <property type="entry name" value="lambda repressor-like DNA-binding domains"/>
    <property type="match status" value="1"/>
</dbReference>
<dbReference type="Proteomes" id="UP001162800">
    <property type="component" value="Plasmid unnamed2"/>
</dbReference>
<dbReference type="RefSeq" id="WP_231045088.1">
    <property type="nucleotide sequence ID" value="NZ_CP106883.1"/>
</dbReference>
<feature type="domain" description="HTH cro/C1-type" evidence="1">
    <location>
        <begin position="21"/>
        <end position="74"/>
    </location>
</feature>
<dbReference type="InterPro" id="IPR010982">
    <property type="entry name" value="Lambda_DNA-bd_dom_sf"/>
</dbReference>
<reference evidence="2" key="1">
    <citation type="submission" date="2022-09" db="EMBL/GenBank/DDBJ databases">
        <title>The complete genome of Acidovorax sp. 5MLIR.</title>
        <authorList>
            <person name="Liu L."/>
            <person name="Yue J."/>
            <person name="Yang F."/>
            <person name="Yuan J."/>
            <person name="Li L."/>
        </authorList>
    </citation>
    <scope>NUCLEOTIDE SEQUENCE</scope>
    <source>
        <strain evidence="2">5MLIR</strain>
        <plasmid evidence="2">unnamed2</plasmid>
    </source>
</reference>
<dbReference type="InterPro" id="IPR001387">
    <property type="entry name" value="Cro/C1-type_HTH"/>
</dbReference>
<keyword evidence="2" id="KW-0614">Plasmid</keyword>
<dbReference type="Gene3D" id="1.10.260.40">
    <property type="entry name" value="lambda repressor-like DNA-binding domains"/>
    <property type="match status" value="1"/>
</dbReference>
<gene>
    <name evidence="2" type="ORF">M9799_20190</name>
</gene>
<name>A0ABY6GHT5_9BURK</name>
<dbReference type="SMART" id="SM00530">
    <property type="entry name" value="HTH_XRE"/>
    <property type="match status" value="1"/>
</dbReference>
<protein>
    <submittedName>
        <fullName evidence="2">Helix-turn-helix domain-containing protein</fullName>
    </submittedName>
</protein>
<dbReference type="EMBL" id="CP106883">
    <property type="protein sequence ID" value="UYG54047.1"/>
    <property type="molecule type" value="Genomic_DNA"/>
</dbReference>
<keyword evidence="3" id="KW-1185">Reference proteome</keyword>
<dbReference type="Pfam" id="PF13560">
    <property type="entry name" value="HTH_31"/>
    <property type="match status" value="1"/>
</dbReference>
<evidence type="ECO:0000313" key="3">
    <source>
        <dbReference type="Proteomes" id="UP001162800"/>
    </source>
</evidence>
<accession>A0ABY6GHT5</accession>
<proteinExistence type="predicted"/>
<evidence type="ECO:0000313" key="2">
    <source>
        <dbReference type="EMBL" id="UYG54047.1"/>
    </source>
</evidence>
<dbReference type="PROSITE" id="PS50943">
    <property type="entry name" value="HTH_CROC1"/>
    <property type="match status" value="1"/>
</dbReference>
<dbReference type="CDD" id="cd00093">
    <property type="entry name" value="HTH_XRE"/>
    <property type="match status" value="1"/>
</dbReference>
<sequence length="225" mass="24121">MLKASSIVLERQLLLQLGDRLKALRKGQGLSMVEVAKNAQLSRTTLAAIEAGDPGPSMGSYLRVMSILGIAGDLALLAGDAIQAAPAGSAGARSQRRRPTVSVTVSTDDAQHQAQDLQSLALHEAAVQMVRSDPQLLAQAQDTVQRWLSSGPTRSTSLWQDWDMILKTKSWKKVLGRSQRAAELRQASPLTLVLPAEVRAEILGKVRALRKGVLLGADSINETTT</sequence>